<name>A0ABW4SDU3_9BACL</name>
<dbReference type="SUPFAM" id="SSF51695">
    <property type="entry name" value="PLC-like phosphodiesterases"/>
    <property type="match status" value="1"/>
</dbReference>
<reference evidence="3" key="1">
    <citation type="journal article" date="2019" name="Int. J. Syst. Evol. Microbiol.">
        <title>The Global Catalogue of Microorganisms (GCM) 10K type strain sequencing project: providing services to taxonomists for standard genome sequencing and annotation.</title>
        <authorList>
            <consortium name="The Broad Institute Genomics Platform"/>
            <consortium name="The Broad Institute Genome Sequencing Center for Infectious Disease"/>
            <person name="Wu L."/>
            <person name="Ma J."/>
        </authorList>
    </citation>
    <scope>NUCLEOTIDE SEQUENCE [LARGE SCALE GENOMIC DNA]</scope>
    <source>
        <strain evidence="3">CGMCC 4.7177</strain>
    </source>
</reference>
<proteinExistence type="predicted"/>
<organism evidence="2 3">
    <name type="scientific">Sporosarcina siberiensis</name>
    <dbReference type="NCBI Taxonomy" id="1365606"/>
    <lineage>
        <taxon>Bacteria</taxon>
        <taxon>Bacillati</taxon>
        <taxon>Bacillota</taxon>
        <taxon>Bacilli</taxon>
        <taxon>Bacillales</taxon>
        <taxon>Caryophanaceae</taxon>
        <taxon>Sporosarcina</taxon>
    </lineage>
</organism>
<dbReference type="Pfam" id="PF03009">
    <property type="entry name" value="GDPD"/>
    <property type="match status" value="1"/>
</dbReference>
<gene>
    <name evidence="2" type="ORF">ACFSFY_00790</name>
</gene>
<dbReference type="RefSeq" id="WP_381535261.1">
    <property type="nucleotide sequence ID" value="NZ_JBHUGI010000002.1"/>
</dbReference>
<feature type="domain" description="GP-PDE" evidence="1">
    <location>
        <begin position="4"/>
        <end position="240"/>
    </location>
</feature>
<accession>A0ABW4SDU3</accession>
<dbReference type="EMBL" id="JBHUGI010000002">
    <property type="protein sequence ID" value="MFD1926609.1"/>
    <property type="molecule type" value="Genomic_DNA"/>
</dbReference>
<dbReference type="PROSITE" id="PS50007">
    <property type="entry name" value="PIPLC_X_DOMAIN"/>
    <property type="match status" value="1"/>
</dbReference>
<evidence type="ECO:0000313" key="3">
    <source>
        <dbReference type="Proteomes" id="UP001597218"/>
    </source>
</evidence>
<dbReference type="PANTHER" id="PTHR46211">
    <property type="entry name" value="GLYCEROPHOSPHORYL DIESTER PHOSPHODIESTERASE"/>
    <property type="match status" value="1"/>
</dbReference>
<dbReference type="Gene3D" id="3.20.20.190">
    <property type="entry name" value="Phosphatidylinositol (PI) phosphodiesterase"/>
    <property type="match status" value="1"/>
</dbReference>
<dbReference type="Proteomes" id="UP001597218">
    <property type="component" value="Unassembled WGS sequence"/>
</dbReference>
<comment type="caution">
    <text evidence="2">The sequence shown here is derived from an EMBL/GenBank/DDBJ whole genome shotgun (WGS) entry which is preliminary data.</text>
</comment>
<sequence>MYKPSVFAHRGASGRYFENTMSAFMEAFSQGAHGIELDVQLTEDGVPVVIHDLDLTRVAGVHKQVSSMTYAEIKKIRIGRKYLRIVCGHRIPSLYEVASFCEVKEMGLNVELKETVSERPAFLEEIISIISGLKNVHISSFHYHLLEKVKEVNPEIETAFLVRKKGVDWDNLELYTSADSFHLSKRLFTEPYVTKLRLTQKMIRIYGVMGNEKYVIDPPAFIDGWITDYPENLIIKKKRS</sequence>
<dbReference type="PANTHER" id="PTHR46211:SF1">
    <property type="entry name" value="GLYCEROPHOSPHODIESTER PHOSPHODIESTERASE, CYTOPLASMIC"/>
    <property type="match status" value="1"/>
</dbReference>
<dbReference type="InterPro" id="IPR017946">
    <property type="entry name" value="PLC-like_Pdiesterase_TIM-brl"/>
</dbReference>
<dbReference type="PROSITE" id="PS51704">
    <property type="entry name" value="GP_PDE"/>
    <property type="match status" value="1"/>
</dbReference>
<dbReference type="InterPro" id="IPR030395">
    <property type="entry name" value="GP_PDE_dom"/>
</dbReference>
<protein>
    <submittedName>
        <fullName evidence="2">Glycerophosphodiester phosphodiesterase</fullName>
    </submittedName>
</protein>
<evidence type="ECO:0000259" key="1">
    <source>
        <dbReference type="PROSITE" id="PS51704"/>
    </source>
</evidence>
<evidence type="ECO:0000313" key="2">
    <source>
        <dbReference type="EMBL" id="MFD1926609.1"/>
    </source>
</evidence>
<keyword evidence="3" id="KW-1185">Reference proteome</keyword>